<dbReference type="OrthoDB" id="5288098at2"/>
<dbReference type="InterPro" id="IPR035965">
    <property type="entry name" value="PAS-like_dom_sf"/>
</dbReference>
<evidence type="ECO:0000313" key="14">
    <source>
        <dbReference type="Proteomes" id="UP000197003"/>
    </source>
</evidence>
<dbReference type="SUPFAM" id="SSF47384">
    <property type="entry name" value="Homodimeric domain of signal transducing histidine kinase"/>
    <property type="match status" value="1"/>
</dbReference>
<dbReference type="FunFam" id="1.10.287.130:FF:000002">
    <property type="entry name" value="Two-component osmosensing histidine kinase"/>
    <property type="match status" value="1"/>
</dbReference>
<dbReference type="Pfam" id="PF02518">
    <property type="entry name" value="HATPase_c"/>
    <property type="match status" value="1"/>
</dbReference>
<dbReference type="Gene3D" id="3.30.450.20">
    <property type="entry name" value="PAS domain"/>
    <property type="match status" value="3"/>
</dbReference>
<evidence type="ECO:0000256" key="4">
    <source>
        <dbReference type="ARBA" id="ARBA00022679"/>
    </source>
</evidence>
<keyword evidence="8" id="KW-0902">Two-component regulatory system</keyword>
<protein>
    <recommendedName>
        <fullName evidence="2">histidine kinase</fullName>
        <ecNumber evidence="2">2.7.13.3</ecNumber>
    </recommendedName>
</protein>
<keyword evidence="5" id="KW-0547">Nucleotide-binding</keyword>
<accession>A0A1Z3N6Z3</accession>
<evidence type="ECO:0000259" key="11">
    <source>
        <dbReference type="PROSITE" id="PS50112"/>
    </source>
</evidence>
<dbReference type="InterPro" id="IPR000014">
    <property type="entry name" value="PAS"/>
</dbReference>
<reference evidence="13 14" key="1">
    <citation type="submission" date="2017-04" db="EMBL/GenBank/DDBJ databases">
        <title>Whole genome sequence of Bdellovibrio bacteriovorus strain SSB218315.</title>
        <authorList>
            <person name="Oyedara O."/>
            <person name="Rodriguez-Perez M.A."/>
        </authorList>
    </citation>
    <scope>NUCLEOTIDE SEQUENCE [LARGE SCALE GENOMIC DNA]</scope>
    <source>
        <strain evidence="13 14">SSB218315</strain>
    </source>
</reference>
<gene>
    <name evidence="13" type="ORF">B9G79_06375</name>
</gene>
<dbReference type="PRINTS" id="PR00344">
    <property type="entry name" value="BCTRLSENSOR"/>
</dbReference>
<dbReference type="Gene3D" id="1.10.287.130">
    <property type="match status" value="1"/>
</dbReference>
<dbReference type="CDD" id="cd00130">
    <property type="entry name" value="PAS"/>
    <property type="match status" value="2"/>
</dbReference>
<feature type="domain" description="PAS" evidence="11">
    <location>
        <begin position="1"/>
        <end position="71"/>
    </location>
</feature>
<dbReference type="Proteomes" id="UP000197003">
    <property type="component" value="Chromosome"/>
</dbReference>
<dbReference type="Pfam" id="PF00512">
    <property type="entry name" value="HisKA"/>
    <property type="match status" value="1"/>
</dbReference>
<keyword evidence="4" id="KW-0808">Transferase</keyword>
<dbReference type="Pfam" id="PF08448">
    <property type="entry name" value="PAS_4"/>
    <property type="match status" value="1"/>
</dbReference>
<evidence type="ECO:0000256" key="2">
    <source>
        <dbReference type="ARBA" id="ARBA00012438"/>
    </source>
</evidence>
<dbReference type="PROSITE" id="PS50113">
    <property type="entry name" value="PAC"/>
    <property type="match status" value="2"/>
</dbReference>
<dbReference type="NCBIfam" id="TIGR00229">
    <property type="entry name" value="sensory_box"/>
    <property type="match status" value="2"/>
</dbReference>
<dbReference type="InterPro" id="IPR036097">
    <property type="entry name" value="HisK_dim/P_sf"/>
</dbReference>
<dbReference type="InterPro" id="IPR013655">
    <property type="entry name" value="PAS_fold_3"/>
</dbReference>
<evidence type="ECO:0000256" key="1">
    <source>
        <dbReference type="ARBA" id="ARBA00000085"/>
    </source>
</evidence>
<organism evidence="13 14">
    <name type="scientific">Bdellovibrio bacteriovorus</name>
    <dbReference type="NCBI Taxonomy" id="959"/>
    <lineage>
        <taxon>Bacteria</taxon>
        <taxon>Pseudomonadati</taxon>
        <taxon>Bdellovibrionota</taxon>
        <taxon>Bdellovibrionia</taxon>
        <taxon>Bdellovibrionales</taxon>
        <taxon>Pseudobdellovibrionaceae</taxon>
        <taxon>Bdellovibrio</taxon>
    </lineage>
</organism>
<dbReference type="InterPro" id="IPR003661">
    <property type="entry name" value="HisK_dim/P_dom"/>
</dbReference>
<keyword evidence="9" id="KW-0175">Coiled coil</keyword>
<dbReference type="InterPro" id="IPR004358">
    <property type="entry name" value="Sig_transdc_His_kin-like_C"/>
</dbReference>
<dbReference type="GO" id="GO:0005524">
    <property type="term" value="F:ATP binding"/>
    <property type="evidence" value="ECO:0007669"/>
    <property type="project" value="UniProtKB-KW"/>
</dbReference>
<dbReference type="SMART" id="SM00387">
    <property type="entry name" value="HATPase_c"/>
    <property type="match status" value="1"/>
</dbReference>
<evidence type="ECO:0000256" key="9">
    <source>
        <dbReference type="SAM" id="Coils"/>
    </source>
</evidence>
<name>A0A1Z3N6Z3_BDEBC</name>
<dbReference type="InterPro" id="IPR005467">
    <property type="entry name" value="His_kinase_dom"/>
</dbReference>
<evidence type="ECO:0000256" key="7">
    <source>
        <dbReference type="ARBA" id="ARBA00022840"/>
    </source>
</evidence>
<dbReference type="PROSITE" id="PS50112">
    <property type="entry name" value="PAS"/>
    <property type="match status" value="2"/>
</dbReference>
<feature type="domain" description="PAC" evidence="12">
    <location>
        <begin position="191"/>
        <end position="242"/>
    </location>
</feature>
<dbReference type="SUPFAM" id="SSF55785">
    <property type="entry name" value="PYP-like sensor domain (PAS domain)"/>
    <property type="match status" value="3"/>
</dbReference>
<dbReference type="PROSITE" id="PS50109">
    <property type="entry name" value="HIS_KIN"/>
    <property type="match status" value="1"/>
</dbReference>
<keyword evidence="7" id="KW-0067">ATP-binding</keyword>
<dbReference type="SMART" id="SM00091">
    <property type="entry name" value="PAS"/>
    <property type="match status" value="3"/>
</dbReference>
<evidence type="ECO:0000256" key="3">
    <source>
        <dbReference type="ARBA" id="ARBA00022553"/>
    </source>
</evidence>
<evidence type="ECO:0000256" key="6">
    <source>
        <dbReference type="ARBA" id="ARBA00022777"/>
    </source>
</evidence>
<feature type="domain" description="Histidine kinase" evidence="10">
    <location>
        <begin position="386"/>
        <end position="602"/>
    </location>
</feature>
<evidence type="ECO:0000313" key="13">
    <source>
        <dbReference type="EMBL" id="ASD63219.1"/>
    </source>
</evidence>
<dbReference type="CDD" id="cd16922">
    <property type="entry name" value="HATPase_EvgS-ArcB-TorS-like"/>
    <property type="match status" value="1"/>
</dbReference>
<feature type="domain" description="PAC" evidence="12">
    <location>
        <begin position="316"/>
        <end position="368"/>
    </location>
</feature>
<dbReference type="RefSeq" id="WP_088564777.1">
    <property type="nucleotide sequence ID" value="NZ_CP020946.1"/>
</dbReference>
<feature type="coiled-coil region" evidence="9">
    <location>
        <begin position="352"/>
        <end position="379"/>
    </location>
</feature>
<dbReference type="SUPFAM" id="SSF55874">
    <property type="entry name" value="ATPase domain of HSP90 chaperone/DNA topoisomerase II/histidine kinase"/>
    <property type="match status" value="1"/>
</dbReference>
<dbReference type="PANTHER" id="PTHR45339">
    <property type="entry name" value="HYBRID SIGNAL TRANSDUCTION HISTIDINE KINASE J"/>
    <property type="match status" value="1"/>
</dbReference>
<evidence type="ECO:0000256" key="5">
    <source>
        <dbReference type="ARBA" id="ARBA00022741"/>
    </source>
</evidence>
<dbReference type="EMBL" id="CP020946">
    <property type="protein sequence ID" value="ASD63219.1"/>
    <property type="molecule type" value="Genomic_DNA"/>
</dbReference>
<dbReference type="InterPro" id="IPR036890">
    <property type="entry name" value="HATPase_C_sf"/>
</dbReference>
<dbReference type="Gene3D" id="3.30.565.10">
    <property type="entry name" value="Histidine kinase-like ATPase, C-terminal domain"/>
    <property type="match status" value="1"/>
</dbReference>
<dbReference type="FunFam" id="3.30.565.10:FF:000078">
    <property type="entry name" value="Two-component sensor histidine kinase"/>
    <property type="match status" value="1"/>
</dbReference>
<evidence type="ECO:0000256" key="8">
    <source>
        <dbReference type="ARBA" id="ARBA00023012"/>
    </source>
</evidence>
<evidence type="ECO:0000259" key="10">
    <source>
        <dbReference type="PROSITE" id="PS50109"/>
    </source>
</evidence>
<comment type="catalytic activity">
    <reaction evidence="1">
        <text>ATP + protein L-histidine = ADP + protein N-phospho-L-histidine.</text>
        <dbReference type="EC" id="2.7.13.3"/>
    </reaction>
</comment>
<dbReference type="Pfam" id="PF08447">
    <property type="entry name" value="PAS_3"/>
    <property type="match status" value="1"/>
</dbReference>
<keyword evidence="3" id="KW-0597">Phosphoprotein</keyword>
<dbReference type="InterPro" id="IPR003594">
    <property type="entry name" value="HATPase_dom"/>
</dbReference>
<keyword evidence="6 13" id="KW-0418">Kinase</keyword>
<dbReference type="CDD" id="cd00082">
    <property type="entry name" value="HisKA"/>
    <property type="match status" value="1"/>
</dbReference>
<dbReference type="GO" id="GO:0000155">
    <property type="term" value="F:phosphorelay sensor kinase activity"/>
    <property type="evidence" value="ECO:0007669"/>
    <property type="project" value="InterPro"/>
</dbReference>
<proteinExistence type="predicted"/>
<dbReference type="EC" id="2.7.13.3" evidence="2"/>
<dbReference type="AlphaFoldDB" id="A0A1Z3N6Z3"/>
<dbReference type="PANTHER" id="PTHR45339:SF1">
    <property type="entry name" value="HYBRID SIGNAL TRANSDUCTION HISTIDINE KINASE J"/>
    <property type="match status" value="1"/>
</dbReference>
<dbReference type="InterPro" id="IPR013656">
    <property type="entry name" value="PAS_4"/>
</dbReference>
<sequence>MESRYEALFELSNDMIGVFGEDWRPTKLNNVWSEVLGWSHEELMQIPFNELIHPEDVKNIVSRYEKIRKGDVLRNFLLRYRCKDGHYKFLSWNYQFDPVTNEALCVVKDTTPQKIFTEISGQANAEAPIGTWSIDLTTGKHFWSRALYDIFEVDPDTYDLDRLRGFEMIAEKDRSLMMETHRRLMEQGTDYDVEVTVCSGKGRVFPARVMGTALRQEGRIVQIYGLMYDVAQRRHVEKELRYQQFLLRMFLQSSPAIVYVKDLQGRYLLVSPTFENLVGKRSVELVGKTDAQIFGVEDARRFSDSDNQLIQEQQPRSYEEKLTFHDGSQKYYLSEKFPLRDEDGHLIAIAGVSTDITELHRYQQELERAKEAAEAGTRAKSEFLANMSHEIRTPMNSIMGMSELLLDTELSPDQRQFVTILTRASSSLLNLINDILDLSKIESGLMVIEKVPFSVRESVRRALELLMIRAVEKKLDLKLEIDPQVPEKILGDATRFQQVLINLIGNGLKFTTHGEVRVQLKVNGHQLWVGVKDTGIGMAPEQMQGLFTRFSQGDSSITRRFGGTGLGLSISKQLVEKMGGTIGVTSEIGHGSVFYFTLPLGSK</sequence>
<evidence type="ECO:0000259" key="12">
    <source>
        <dbReference type="PROSITE" id="PS50113"/>
    </source>
</evidence>
<dbReference type="InterPro" id="IPR000700">
    <property type="entry name" value="PAS-assoc_C"/>
</dbReference>
<dbReference type="SMART" id="SM00388">
    <property type="entry name" value="HisKA"/>
    <property type="match status" value="1"/>
</dbReference>
<feature type="domain" description="PAS" evidence="11">
    <location>
        <begin position="243"/>
        <end position="313"/>
    </location>
</feature>